<dbReference type="NCBIfam" id="NF009103">
    <property type="entry name" value="PRK12448.1"/>
    <property type="match status" value="1"/>
</dbReference>
<dbReference type="NCBIfam" id="TIGR00110">
    <property type="entry name" value="ilvD"/>
    <property type="match status" value="1"/>
</dbReference>
<feature type="binding site" evidence="15">
    <location>
        <position position="82"/>
    </location>
    <ligand>
        <name>Mg(2+)</name>
        <dbReference type="ChEBI" id="CHEBI:18420"/>
    </ligand>
</feature>
<reference evidence="18" key="1">
    <citation type="journal article" date="2021" name="PeerJ">
        <title>Extensive microbial diversity within the chicken gut microbiome revealed by metagenomics and culture.</title>
        <authorList>
            <person name="Gilroy R."/>
            <person name="Ravi A."/>
            <person name="Getino M."/>
            <person name="Pursley I."/>
            <person name="Horton D.L."/>
            <person name="Alikhan N.F."/>
            <person name="Baker D."/>
            <person name="Gharbi K."/>
            <person name="Hall N."/>
            <person name="Watson M."/>
            <person name="Adriaenssens E.M."/>
            <person name="Foster-Nyarko E."/>
            <person name="Jarju S."/>
            <person name="Secka A."/>
            <person name="Antonio M."/>
            <person name="Oren A."/>
            <person name="Chaudhuri R.R."/>
            <person name="La Ragione R."/>
            <person name="Hildebrand F."/>
            <person name="Pallen M.J."/>
        </authorList>
    </citation>
    <scope>NUCLEOTIDE SEQUENCE</scope>
    <source>
        <strain evidence="18">G3-2149</strain>
    </source>
</reference>
<comment type="caution">
    <text evidence="15">Lacks conserved residue(s) required for the propagation of feature annotation.</text>
</comment>
<dbReference type="PROSITE" id="PS00887">
    <property type="entry name" value="ILVD_EDD_2"/>
    <property type="match status" value="1"/>
</dbReference>
<keyword evidence="4 15" id="KW-0001">2Fe-2S</keyword>
<evidence type="ECO:0000256" key="7">
    <source>
        <dbReference type="ARBA" id="ARBA00023004"/>
    </source>
</evidence>
<comment type="subunit">
    <text evidence="15">Homodimer.</text>
</comment>
<keyword evidence="3 15" id="KW-0028">Amino-acid biosynthesis</keyword>
<evidence type="ECO:0000259" key="17">
    <source>
        <dbReference type="Pfam" id="PF24877"/>
    </source>
</evidence>
<dbReference type="Pfam" id="PF00920">
    <property type="entry name" value="ILVD_EDD_N"/>
    <property type="match status" value="1"/>
</dbReference>
<feature type="active site" description="Proton acceptor" evidence="15">
    <location>
        <position position="515"/>
    </location>
</feature>
<keyword evidence="10 15" id="KW-0100">Branched-chain amino acid biosynthesis</keyword>
<feature type="binding site" evidence="15">
    <location>
        <position position="489"/>
    </location>
    <ligand>
        <name>Mg(2+)</name>
        <dbReference type="ChEBI" id="CHEBI:18420"/>
    </ligand>
</feature>
<evidence type="ECO:0000256" key="3">
    <source>
        <dbReference type="ARBA" id="ARBA00022605"/>
    </source>
</evidence>
<evidence type="ECO:0000259" key="16">
    <source>
        <dbReference type="Pfam" id="PF00920"/>
    </source>
</evidence>
<keyword evidence="8 15" id="KW-0411">Iron-sulfur</keyword>
<feature type="modified residue" description="N6-carboxylysine" evidence="15">
    <location>
        <position position="125"/>
    </location>
</feature>
<evidence type="ECO:0000256" key="8">
    <source>
        <dbReference type="ARBA" id="ARBA00023014"/>
    </source>
</evidence>
<accession>A0A9E2L6G3</accession>
<comment type="function">
    <text evidence="15">Functions in the biosynthesis of branched-chain amino acids. Catalyzes the dehydration of (2R,3R)-2,3-dihydroxy-3-methylpentanoate (2,3-dihydroxy-3-methylvalerate) into 2-oxo-3-methylpentanoate (2-oxo-3-methylvalerate) and of (2R)-2,3-dihydroxy-3-methylbutanoate (2,3-dihydroxyisovalerate) into 2-oxo-3-methylbutanoate (2-oxoisovalerate), the penultimate precursor to L-isoleucine and L-valine, respectively.</text>
</comment>
<dbReference type="GO" id="GO:0005829">
    <property type="term" value="C:cytosol"/>
    <property type="evidence" value="ECO:0007669"/>
    <property type="project" value="TreeGrafter"/>
</dbReference>
<dbReference type="Proteomes" id="UP000823865">
    <property type="component" value="Unassembled WGS sequence"/>
</dbReference>
<dbReference type="InterPro" id="IPR020558">
    <property type="entry name" value="DiOHA_6PGluconate_deHydtase_CS"/>
</dbReference>
<dbReference type="EC" id="4.2.1.9" evidence="14 15"/>
<dbReference type="InterPro" id="IPR056740">
    <property type="entry name" value="ILV_EDD_C"/>
</dbReference>
<evidence type="ECO:0000256" key="6">
    <source>
        <dbReference type="ARBA" id="ARBA00022842"/>
    </source>
</evidence>
<dbReference type="InterPro" id="IPR037237">
    <property type="entry name" value="IlvD/EDD_N"/>
</dbReference>
<comment type="cofactor">
    <cofactor evidence="15">
        <name>[2Fe-2S] cluster</name>
        <dbReference type="ChEBI" id="CHEBI:190135"/>
    </cofactor>
    <text evidence="15">Binds 1 [2Fe-2S] cluster per subunit. This cluster acts as a Lewis acid cofactor.</text>
</comment>
<evidence type="ECO:0000256" key="4">
    <source>
        <dbReference type="ARBA" id="ARBA00022714"/>
    </source>
</evidence>
<evidence type="ECO:0000256" key="15">
    <source>
        <dbReference type="HAMAP-Rule" id="MF_00012"/>
    </source>
</evidence>
<protein>
    <recommendedName>
        <fullName evidence="14 15">Dihydroxy-acid dehydratase</fullName>
        <shortName evidence="15">DAD</shortName>
        <ecNumber evidence="14 15">4.2.1.9</ecNumber>
    </recommendedName>
</protein>
<keyword evidence="7 15" id="KW-0408">Iron</keyword>
<dbReference type="SUPFAM" id="SSF52016">
    <property type="entry name" value="LeuD/IlvD-like"/>
    <property type="match status" value="1"/>
</dbReference>
<comment type="catalytic activity">
    <reaction evidence="15">
        <text>(2R,3R)-2,3-dihydroxy-3-methylpentanoate = (S)-3-methyl-2-oxopentanoate + H2O</text>
        <dbReference type="Rhea" id="RHEA:27694"/>
        <dbReference type="ChEBI" id="CHEBI:15377"/>
        <dbReference type="ChEBI" id="CHEBI:35146"/>
        <dbReference type="ChEBI" id="CHEBI:49258"/>
        <dbReference type="EC" id="4.2.1.9"/>
    </reaction>
</comment>
<feature type="binding site" evidence="15">
    <location>
        <position position="124"/>
    </location>
    <ligand>
        <name>Mg(2+)</name>
        <dbReference type="ChEBI" id="CHEBI:18420"/>
    </ligand>
</feature>
<dbReference type="GO" id="GO:0000287">
    <property type="term" value="F:magnesium ion binding"/>
    <property type="evidence" value="ECO:0007669"/>
    <property type="project" value="UniProtKB-UniRule"/>
</dbReference>
<keyword evidence="5 15" id="KW-0479">Metal-binding</keyword>
<dbReference type="Gene3D" id="3.50.30.80">
    <property type="entry name" value="IlvD/EDD C-terminal domain-like"/>
    <property type="match status" value="1"/>
</dbReference>
<dbReference type="PANTHER" id="PTHR43661:SF3">
    <property type="entry name" value="D-XYLONATE DEHYDRATASE YAGF-RELATED"/>
    <property type="match status" value="1"/>
</dbReference>
<keyword evidence="6 15" id="KW-0460">Magnesium</keyword>
<evidence type="ECO:0000313" key="18">
    <source>
        <dbReference type="EMBL" id="MBU3852628.1"/>
    </source>
</evidence>
<dbReference type="SUPFAM" id="SSF143975">
    <property type="entry name" value="IlvD/EDD N-terminal domain-like"/>
    <property type="match status" value="1"/>
</dbReference>
<evidence type="ECO:0000256" key="12">
    <source>
        <dbReference type="ARBA" id="ARBA00029436"/>
    </source>
</evidence>
<dbReference type="PROSITE" id="PS00886">
    <property type="entry name" value="ILVD_EDD_1"/>
    <property type="match status" value="1"/>
</dbReference>
<gene>
    <name evidence="15 18" type="primary">ilvD</name>
    <name evidence="18" type="ORF">H9789_02130</name>
</gene>
<dbReference type="InterPro" id="IPR004404">
    <property type="entry name" value="DihydroxyA_deHydtase"/>
</dbReference>
<evidence type="ECO:0000313" key="19">
    <source>
        <dbReference type="Proteomes" id="UP000823865"/>
    </source>
</evidence>
<comment type="pathway">
    <text evidence="13 15">Amino-acid biosynthesis; L-isoleucine biosynthesis; L-isoleucine from 2-oxobutanoate: step 3/4.</text>
</comment>
<dbReference type="GO" id="GO:0004160">
    <property type="term" value="F:dihydroxy-acid dehydratase activity"/>
    <property type="evidence" value="ECO:0007669"/>
    <property type="project" value="UniProtKB-UniRule"/>
</dbReference>
<dbReference type="GO" id="GO:0051537">
    <property type="term" value="F:2 iron, 2 sulfur cluster binding"/>
    <property type="evidence" value="ECO:0007669"/>
    <property type="project" value="UniProtKB-UniRule"/>
</dbReference>
<evidence type="ECO:0000256" key="1">
    <source>
        <dbReference type="ARBA" id="ARBA00001946"/>
    </source>
</evidence>
<feature type="binding site" description="via carbamate group" evidence="15">
    <location>
        <position position="125"/>
    </location>
    <ligand>
        <name>Mg(2+)</name>
        <dbReference type="ChEBI" id="CHEBI:18420"/>
    </ligand>
</feature>
<feature type="domain" description="Dihydroxy-acid/6-phosphogluconate dehydratase N-terminal" evidence="16">
    <location>
        <begin position="35"/>
        <end position="356"/>
    </location>
</feature>
<dbReference type="InterPro" id="IPR000581">
    <property type="entry name" value="ILV_EDD_N"/>
</dbReference>
<dbReference type="GO" id="GO:0009099">
    <property type="term" value="P:L-valine biosynthetic process"/>
    <property type="evidence" value="ECO:0007669"/>
    <property type="project" value="UniProtKB-UniRule"/>
</dbReference>
<dbReference type="EMBL" id="JAHLFU010000037">
    <property type="protein sequence ID" value="MBU3852628.1"/>
    <property type="molecule type" value="Genomic_DNA"/>
</dbReference>
<dbReference type="PANTHER" id="PTHR43661">
    <property type="entry name" value="D-XYLONATE DEHYDRATASE"/>
    <property type="match status" value="1"/>
</dbReference>
<organism evidence="18 19">
    <name type="scientific">Candidatus Paraprevotella stercoravium</name>
    <dbReference type="NCBI Taxonomy" id="2838725"/>
    <lineage>
        <taxon>Bacteria</taxon>
        <taxon>Pseudomonadati</taxon>
        <taxon>Bacteroidota</taxon>
        <taxon>Bacteroidia</taxon>
        <taxon>Bacteroidales</taxon>
        <taxon>Prevotellaceae</taxon>
        <taxon>Paraprevotella</taxon>
    </lineage>
</organism>
<dbReference type="InterPro" id="IPR042096">
    <property type="entry name" value="Dihydro-acid_dehy_C"/>
</dbReference>
<comment type="caution">
    <text evidence="18">The sequence shown here is derived from an EMBL/GenBank/DDBJ whole genome shotgun (WGS) entry which is preliminary data.</text>
</comment>
<dbReference type="GO" id="GO:0009097">
    <property type="term" value="P:isoleucine biosynthetic process"/>
    <property type="evidence" value="ECO:0007669"/>
    <property type="project" value="UniProtKB-UniRule"/>
</dbReference>
<evidence type="ECO:0000256" key="9">
    <source>
        <dbReference type="ARBA" id="ARBA00023239"/>
    </source>
</evidence>
<proteinExistence type="inferred from homology"/>
<comment type="cofactor">
    <cofactor evidence="1 15">
        <name>Mg(2+)</name>
        <dbReference type="ChEBI" id="CHEBI:18420"/>
    </cofactor>
</comment>
<dbReference type="HAMAP" id="MF_00012">
    <property type="entry name" value="IlvD"/>
    <property type="match status" value="1"/>
</dbReference>
<dbReference type="AlphaFoldDB" id="A0A9E2L6G3"/>
<dbReference type="FunFam" id="3.50.30.80:FF:000001">
    <property type="entry name" value="Dihydroxy-acid dehydratase"/>
    <property type="match status" value="1"/>
</dbReference>
<sequence>MKNRLRSAQSTEGRRMAGARALWVANGMKREQFGKPIIAIVNSFTQFVPGHTHLHEVGQMVKAEIEKLGCYAAEFNTIAIDDGIAMGHDGMLYSLPSRGLIADSVEYMVNAHKADAMICISNCDKITPGMLMASMRLNIPTVFVSGGPMEAHKYNGANADLITAMVKAADVTVSDEEIQQIESCACPGCGSCSGMFTANSMNCLTEAIGLSLPGNGTILATHTNRIQLFKDAARLIVNNALKYYEEGDDSVLPRSIATRQAFLNAMTLDIAMGGSSNTVLHLLAVANEAGVDFKMSDIDALSRKVPCLCKLSPNTAKYSIQECNRAGGILNILAELNRAGLLDTSCHRVNGTILAEDIAKYDVIGPTVDAEAMRIYTSAPGGVFSNKMGSQSKVYDSLDTDRAEGCIRDVAHAYSKDGGLAVLFGNIAQGGCVVKTAGVDESIWHFCGPAKVFDSQEDACEGILNGAVQSGDVVVITHEGPKGGPGMQEMLYPTSYLKSRHLGKECALITDGRFSGGTSGLSIGHISPEAASGGNIGKIVDGDLIEIDIPSRSINVKLSDEELAARPQRPMTRKRVVPKSLKAYASMVSSADKGGVRIIND</sequence>
<evidence type="ECO:0000256" key="13">
    <source>
        <dbReference type="ARBA" id="ARBA00029437"/>
    </source>
</evidence>
<comment type="similarity">
    <text evidence="2 15">Belongs to the IlvD/Edd family.</text>
</comment>
<comment type="pathway">
    <text evidence="12 15">Amino-acid biosynthesis; L-valine biosynthesis; L-valine from pyruvate: step 3/4.</text>
</comment>
<dbReference type="Pfam" id="PF24877">
    <property type="entry name" value="ILV_EDD_C"/>
    <property type="match status" value="1"/>
</dbReference>
<evidence type="ECO:0000256" key="11">
    <source>
        <dbReference type="ARBA" id="ARBA00029304"/>
    </source>
</evidence>
<name>A0A9E2L6G3_9BACT</name>
<comment type="catalytic activity">
    <reaction evidence="11">
        <text>(2R)-2,3-dihydroxy-3-methylbutanoate = 3-methyl-2-oxobutanoate + H2O</text>
        <dbReference type="Rhea" id="RHEA:24809"/>
        <dbReference type="ChEBI" id="CHEBI:11851"/>
        <dbReference type="ChEBI" id="CHEBI:15377"/>
        <dbReference type="ChEBI" id="CHEBI:49072"/>
        <dbReference type="EC" id="4.2.1.9"/>
    </reaction>
    <physiologicalReaction direction="left-to-right" evidence="11">
        <dbReference type="Rhea" id="RHEA:24810"/>
    </physiologicalReaction>
</comment>
<evidence type="ECO:0000256" key="2">
    <source>
        <dbReference type="ARBA" id="ARBA00006486"/>
    </source>
</evidence>
<evidence type="ECO:0000256" key="14">
    <source>
        <dbReference type="ARBA" id="ARBA00029490"/>
    </source>
</evidence>
<evidence type="ECO:0000256" key="10">
    <source>
        <dbReference type="ARBA" id="ARBA00023304"/>
    </source>
</evidence>
<keyword evidence="9 15" id="KW-0456">Lyase</keyword>
<feature type="domain" description="Dihydroxy-acid/6-phosphogluconate dehydratase C-terminal" evidence="17">
    <location>
        <begin position="406"/>
        <end position="594"/>
    </location>
</feature>
<reference evidence="18" key="2">
    <citation type="submission" date="2021-04" db="EMBL/GenBank/DDBJ databases">
        <authorList>
            <person name="Gilroy R."/>
        </authorList>
    </citation>
    <scope>NUCLEOTIDE SEQUENCE</scope>
    <source>
        <strain evidence="18">G3-2149</strain>
    </source>
</reference>
<evidence type="ECO:0000256" key="5">
    <source>
        <dbReference type="ARBA" id="ARBA00022723"/>
    </source>
</evidence>